<sequence length="140" mass="16366">MKTAGDFLVGDFWKEINTDSLETETSLFWPEYFQMFSKGMCYWLAIEQDKELFPFDLIGSRFQANGTLIISFDTSREVSHGIPLPSELQQFVRSDHLCLKLTVWNESVAFLARVVNSPHDNRYPEPYEMWVMDDDFKGAY</sequence>
<protein>
    <recommendedName>
        <fullName evidence="3">F-box associated domain-containing protein</fullName>
    </recommendedName>
</protein>
<evidence type="ECO:0000313" key="1">
    <source>
        <dbReference type="EMBL" id="TQD70463.1"/>
    </source>
</evidence>
<dbReference type="AlphaFoldDB" id="A0A540K8B9"/>
<gene>
    <name evidence="1" type="ORF">C1H46_044005</name>
</gene>
<organism evidence="1 2">
    <name type="scientific">Malus baccata</name>
    <name type="common">Siberian crab apple</name>
    <name type="synonym">Pyrus baccata</name>
    <dbReference type="NCBI Taxonomy" id="106549"/>
    <lineage>
        <taxon>Eukaryota</taxon>
        <taxon>Viridiplantae</taxon>
        <taxon>Streptophyta</taxon>
        <taxon>Embryophyta</taxon>
        <taxon>Tracheophyta</taxon>
        <taxon>Spermatophyta</taxon>
        <taxon>Magnoliopsida</taxon>
        <taxon>eudicotyledons</taxon>
        <taxon>Gunneridae</taxon>
        <taxon>Pentapetalae</taxon>
        <taxon>rosids</taxon>
        <taxon>fabids</taxon>
        <taxon>Rosales</taxon>
        <taxon>Rosaceae</taxon>
        <taxon>Amygdaloideae</taxon>
        <taxon>Maleae</taxon>
        <taxon>Malus</taxon>
    </lineage>
</organism>
<proteinExistence type="predicted"/>
<dbReference type="EMBL" id="VIEB01001798">
    <property type="protein sequence ID" value="TQD70463.1"/>
    <property type="molecule type" value="Genomic_DNA"/>
</dbReference>
<accession>A0A540K8B9</accession>
<evidence type="ECO:0008006" key="3">
    <source>
        <dbReference type="Google" id="ProtNLM"/>
    </source>
</evidence>
<evidence type="ECO:0000313" key="2">
    <source>
        <dbReference type="Proteomes" id="UP000315295"/>
    </source>
</evidence>
<name>A0A540K8B9_MALBA</name>
<comment type="caution">
    <text evidence="1">The sequence shown here is derived from an EMBL/GenBank/DDBJ whole genome shotgun (WGS) entry which is preliminary data.</text>
</comment>
<reference evidence="1 2" key="1">
    <citation type="journal article" date="2019" name="G3 (Bethesda)">
        <title>Sequencing of a Wild Apple (Malus baccata) Genome Unravels the Differences Between Cultivated and Wild Apple Species Regarding Disease Resistance and Cold Tolerance.</title>
        <authorList>
            <person name="Chen X."/>
        </authorList>
    </citation>
    <scope>NUCLEOTIDE SEQUENCE [LARGE SCALE GENOMIC DNA]</scope>
    <source>
        <strain evidence="2">cv. Shandingzi</strain>
        <tissue evidence="1">Leaves</tissue>
    </source>
</reference>
<keyword evidence="2" id="KW-1185">Reference proteome</keyword>
<dbReference type="Proteomes" id="UP000315295">
    <property type="component" value="Unassembled WGS sequence"/>
</dbReference>